<gene>
    <name evidence="6" type="ORF">FRZ67_22435</name>
</gene>
<protein>
    <submittedName>
        <fullName evidence="6">Class I SAM-dependent methyltransferase</fullName>
    </submittedName>
</protein>
<dbReference type="AlphaFoldDB" id="A0A5B8VER8"/>
<proteinExistence type="predicted"/>
<dbReference type="Gene3D" id="3.40.50.150">
    <property type="entry name" value="Vaccinia Virus protein VP39"/>
    <property type="match status" value="1"/>
</dbReference>
<keyword evidence="3 6" id="KW-0808">Transferase</keyword>
<accession>A0A5B8VER8</accession>
<dbReference type="Pfam" id="PF13847">
    <property type="entry name" value="Methyltransf_31"/>
    <property type="match status" value="1"/>
</dbReference>
<keyword evidence="7" id="KW-1185">Reference proteome</keyword>
<feature type="domain" description="Methyltransferase" evidence="5">
    <location>
        <begin position="47"/>
        <end position="159"/>
    </location>
</feature>
<dbReference type="PANTHER" id="PTHR44307:SF2">
    <property type="entry name" value="PHOSPHOETHANOLAMINE METHYLTRANSFERASE ISOFORM X1"/>
    <property type="match status" value="1"/>
</dbReference>
<evidence type="ECO:0000313" key="6">
    <source>
        <dbReference type="EMBL" id="QEC69920.1"/>
    </source>
</evidence>
<evidence type="ECO:0000256" key="4">
    <source>
        <dbReference type="ARBA" id="ARBA00025707"/>
    </source>
</evidence>
<dbReference type="PANTHER" id="PTHR44307">
    <property type="entry name" value="PHOSPHOETHANOLAMINE METHYLTRANSFERASE"/>
    <property type="match status" value="1"/>
</dbReference>
<reference evidence="6 7" key="1">
    <citation type="journal article" date="2016" name="Int. J. Syst. Evol. Microbiol.">
        <title>Panacibacter ginsenosidivorans gen. nov., sp. nov., with ginsenoside converting activity isolated from soil of a ginseng field.</title>
        <authorList>
            <person name="Siddiqi M.Z."/>
            <person name="Muhammad Shafi S."/>
            <person name="Choi K.D."/>
            <person name="Im W.T."/>
        </authorList>
    </citation>
    <scope>NUCLEOTIDE SEQUENCE [LARGE SCALE GENOMIC DNA]</scope>
    <source>
        <strain evidence="6 7">Gsoil1550</strain>
    </source>
</reference>
<dbReference type="GO" id="GO:0032259">
    <property type="term" value="P:methylation"/>
    <property type="evidence" value="ECO:0007669"/>
    <property type="project" value="UniProtKB-KW"/>
</dbReference>
<dbReference type="InterPro" id="IPR025714">
    <property type="entry name" value="Methyltranfer_dom"/>
</dbReference>
<sequence>MILRKGDKIQIPGSYQHDALYEGNFVQRSWHRLKYKEALKVAKPLNGDVILDVGCGSGVLSNMLAEQYGATVTGIDGNVEAIKFCKEQYHLENLSFKYMIFEDIATHFHDNTIDKIFFLETIEHITKAQAENLMNIFYRILKPGGTLIITTPNKFSFWPLTEFILDRFKLVPDLGEGQHEHIYSSKELRALVVSSGFTKIFSEKLLLFAPWLSFMGKKFTDVLHRLESNDLLPGSLLLHVYRK</sequence>
<evidence type="ECO:0000256" key="3">
    <source>
        <dbReference type="ARBA" id="ARBA00022679"/>
    </source>
</evidence>
<comment type="pathway">
    <text evidence="4">Phospholipid metabolism.</text>
</comment>
<dbReference type="GO" id="GO:0008168">
    <property type="term" value="F:methyltransferase activity"/>
    <property type="evidence" value="ECO:0007669"/>
    <property type="project" value="UniProtKB-KW"/>
</dbReference>
<dbReference type="CDD" id="cd02440">
    <property type="entry name" value="AdoMet_MTases"/>
    <property type="match status" value="1"/>
</dbReference>
<comment type="pathway">
    <text evidence="1">Lipid metabolism.</text>
</comment>
<dbReference type="SUPFAM" id="SSF53335">
    <property type="entry name" value="S-adenosyl-L-methionine-dependent methyltransferases"/>
    <property type="match status" value="1"/>
</dbReference>
<dbReference type="Proteomes" id="UP000321533">
    <property type="component" value="Chromosome"/>
</dbReference>
<evidence type="ECO:0000256" key="2">
    <source>
        <dbReference type="ARBA" id="ARBA00022603"/>
    </source>
</evidence>
<dbReference type="InterPro" id="IPR029063">
    <property type="entry name" value="SAM-dependent_MTases_sf"/>
</dbReference>
<dbReference type="KEGG" id="pgin:FRZ67_22435"/>
<evidence type="ECO:0000259" key="5">
    <source>
        <dbReference type="Pfam" id="PF13847"/>
    </source>
</evidence>
<evidence type="ECO:0000313" key="7">
    <source>
        <dbReference type="Proteomes" id="UP000321533"/>
    </source>
</evidence>
<dbReference type="EMBL" id="CP042435">
    <property type="protein sequence ID" value="QEC69920.1"/>
    <property type="molecule type" value="Genomic_DNA"/>
</dbReference>
<evidence type="ECO:0000256" key="1">
    <source>
        <dbReference type="ARBA" id="ARBA00005189"/>
    </source>
</evidence>
<name>A0A5B8VER8_9BACT</name>
<organism evidence="6 7">
    <name type="scientific">Panacibacter ginsenosidivorans</name>
    <dbReference type="NCBI Taxonomy" id="1813871"/>
    <lineage>
        <taxon>Bacteria</taxon>
        <taxon>Pseudomonadati</taxon>
        <taxon>Bacteroidota</taxon>
        <taxon>Chitinophagia</taxon>
        <taxon>Chitinophagales</taxon>
        <taxon>Chitinophagaceae</taxon>
        <taxon>Panacibacter</taxon>
    </lineage>
</organism>
<keyword evidence="2 6" id="KW-0489">Methyltransferase</keyword>